<organism evidence="2 3">
    <name type="scientific">Panagrolaimus superbus</name>
    <dbReference type="NCBI Taxonomy" id="310955"/>
    <lineage>
        <taxon>Eukaryota</taxon>
        <taxon>Metazoa</taxon>
        <taxon>Ecdysozoa</taxon>
        <taxon>Nematoda</taxon>
        <taxon>Chromadorea</taxon>
        <taxon>Rhabditida</taxon>
        <taxon>Tylenchina</taxon>
        <taxon>Panagrolaimomorpha</taxon>
        <taxon>Panagrolaimoidea</taxon>
        <taxon>Panagrolaimidae</taxon>
        <taxon>Panagrolaimus</taxon>
    </lineage>
</organism>
<keyword evidence="1" id="KW-1133">Transmembrane helix</keyword>
<keyword evidence="1" id="KW-0812">Transmembrane</keyword>
<dbReference type="AlphaFoldDB" id="A0A914YI02"/>
<feature type="transmembrane region" description="Helical" evidence="1">
    <location>
        <begin position="18"/>
        <end position="37"/>
    </location>
</feature>
<keyword evidence="1" id="KW-0472">Membrane</keyword>
<feature type="transmembrane region" description="Helical" evidence="1">
    <location>
        <begin position="81"/>
        <end position="100"/>
    </location>
</feature>
<sequence>MNICCTIGWTILSKTHSISGLTLITMVIAGFVANVTVKSYNTPITFVTELVFCLLGYYFWDVERFFLQLGQRLHQLVHVEAICVCLSLFLVFLCLCAVNYGREVFEQMVV</sequence>
<feature type="transmembrane region" description="Helical" evidence="1">
    <location>
        <begin position="43"/>
        <end position="60"/>
    </location>
</feature>
<name>A0A914YI02_9BILA</name>
<proteinExistence type="predicted"/>
<reference evidence="3" key="1">
    <citation type="submission" date="2022-11" db="UniProtKB">
        <authorList>
            <consortium name="WormBaseParasite"/>
        </authorList>
    </citation>
    <scope>IDENTIFICATION</scope>
</reference>
<dbReference type="WBParaSite" id="PSU_v2.g18954.t1">
    <property type="protein sequence ID" value="PSU_v2.g18954.t1"/>
    <property type="gene ID" value="PSU_v2.g18954"/>
</dbReference>
<dbReference type="Proteomes" id="UP000887577">
    <property type="component" value="Unplaced"/>
</dbReference>
<accession>A0A914YI02</accession>
<keyword evidence="2" id="KW-1185">Reference proteome</keyword>
<protein>
    <submittedName>
        <fullName evidence="3">Uncharacterized protein</fullName>
    </submittedName>
</protein>
<evidence type="ECO:0000256" key="1">
    <source>
        <dbReference type="SAM" id="Phobius"/>
    </source>
</evidence>
<evidence type="ECO:0000313" key="3">
    <source>
        <dbReference type="WBParaSite" id="PSU_v2.g18954.t1"/>
    </source>
</evidence>
<evidence type="ECO:0000313" key="2">
    <source>
        <dbReference type="Proteomes" id="UP000887577"/>
    </source>
</evidence>